<feature type="region of interest" description="Disordered" evidence="12">
    <location>
        <begin position="131"/>
        <end position="168"/>
    </location>
</feature>
<dbReference type="PANTHER" id="PTHR10701:SF0">
    <property type="entry name" value="SMALL NUCLEAR RIBONUCLEOPROTEIN-ASSOCIATED PROTEIN B"/>
    <property type="match status" value="1"/>
</dbReference>
<dbReference type="Pfam" id="PF01423">
    <property type="entry name" value="LSM"/>
    <property type="match status" value="1"/>
</dbReference>
<evidence type="ECO:0000256" key="6">
    <source>
        <dbReference type="ARBA" id="ARBA00022884"/>
    </source>
</evidence>
<evidence type="ECO:0000256" key="8">
    <source>
        <dbReference type="ARBA" id="ARBA00023242"/>
    </source>
</evidence>
<feature type="region of interest" description="Disordered" evidence="12">
    <location>
        <begin position="698"/>
        <end position="723"/>
    </location>
</feature>
<evidence type="ECO:0000256" key="3">
    <source>
        <dbReference type="ARBA" id="ARBA00009123"/>
    </source>
</evidence>
<evidence type="ECO:0000256" key="9">
    <source>
        <dbReference type="ARBA" id="ARBA00023274"/>
    </source>
</evidence>
<keyword evidence="13" id="KW-0472">Membrane</keyword>
<evidence type="ECO:0000256" key="13">
    <source>
        <dbReference type="SAM" id="Phobius"/>
    </source>
</evidence>
<evidence type="ECO:0000256" key="5">
    <source>
        <dbReference type="ARBA" id="ARBA00022664"/>
    </source>
</evidence>
<gene>
    <name evidence="15" type="ORF">E3P90_03450</name>
</gene>
<dbReference type="GO" id="GO:0005737">
    <property type="term" value="C:cytoplasm"/>
    <property type="evidence" value="ECO:0007669"/>
    <property type="project" value="UniProtKB-SubCell"/>
</dbReference>
<accession>A0A4T0H4U5</accession>
<dbReference type="GO" id="GO:0070990">
    <property type="term" value="F:snRNP binding"/>
    <property type="evidence" value="ECO:0007669"/>
    <property type="project" value="TreeGrafter"/>
</dbReference>
<dbReference type="GO" id="GO:0003723">
    <property type="term" value="F:RNA binding"/>
    <property type="evidence" value="ECO:0007669"/>
    <property type="project" value="UniProtKB-KW"/>
</dbReference>
<keyword evidence="6" id="KW-0694">RNA-binding</keyword>
<keyword evidence="11" id="KW-0175">Coiled coil</keyword>
<feature type="region of interest" description="Disordered" evidence="12">
    <location>
        <begin position="268"/>
        <end position="354"/>
    </location>
</feature>
<feature type="domain" description="Sm" evidence="14">
    <location>
        <begin position="6"/>
        <end position="89"/>
    </location>
</feature>
<dbReference type="AlphaFoldDB" id="A0A4T0H4U5"/>
<dbReference type="InterPro" id="IPR050914">
    <property type="entry name" value="snRNP_SmB/NAA38-like"/>
</dbReference>
<evidence type="ECO:0000256" key="2">
    <source>
        <dbReference type="ARBA" id="ARBA00004496"/>
    </source>
</evidence>
<protein>
    <recommendedName>
        <fullName evidence="10">Sm protein B</fullName>
    </recommendedName>
</protein>
<dbReference type="SUPFAM" id="SSF50182">
    <property type="entry name" value="Sm-like ribonucleoproteins"/>
    <property type="match status" value="1"/>
</dbReference>
<dbReference type="PANTHER" id="PTHR10701">
    <property type="entry name" value="SMALL NUCLEAR RIBONUCLEOPROTEIN-ASSOCIATED PROTEIN B AND N"/>
    <property type="match status" value="1"/>
</dbReference>
<dbReference type="InterPro" id="IPR001163">
    <property type="entry name" value="Sm_dom_euk/arc"/>
</dbReference>
<feature type="transmembrane region" description="Helical" evidence="13">
    <location>
        <begin position="748"/>
        <end position="768"/>
    </location>
</feature>
<feature type="compositionally biased region" description="Pro residues" evidence="12">
    <location>
        <begin position="133"/>
        <end position="154"/>
    </location>
</feature>
<dbReference type="GO" id="GO:0005687">
    <property type="term" value="C:U4 snRNP"/>
    <property type="evidence" value="ECO:0007669"/>
    <property type="project" value="TreeGrafter"/>
</dbReference>
<organism evidence="15 16">
    <name type="scientific">Wallemia ichthyophaga</name>
    <dbReference type="NCBI Taxonomy" id="245174"/>
    <lineage>
        <taxon>Eukaryota</taxon>
        <taxon>Fungi</taxon>
        <taxon>Dikarya</taxon>
        <taxon>Basidiomycota</taxon>
        <taxon>Wallemiomycotina</taxon>
        <taxon>Wallemiomycetes</taxon>
        <taxon>Wallemiales</taxon>
        <taxon>Wallemiaceae</taxon>
        <taxon>Wallemia</taxon>
    </lineage>
</organism>
<sequence length="828" mass="91054">MPPPKPKNSRMLTLINYRLRVTLNDTRQIIGQMLAFDRHMNLVLVDSIEFRRLKGPSNQGDIPKEMKRALGLIVLRGETIISISVEGPPPVKDEEPISAGPGLGAPAGRGMPLGAGMGAAPPAFQARPMPYAGGPPPPGFPGPAPGFRPPPGFPGAPSMPGFPTPPPGKQDDIHNIVTDSVQGILTDDGIPASQLPDIISNLARDGHLSNFITKETLENVKHFASTDRLNATYVSLDGLLSLIDSLLVSSPKQDSLLDEEPLDEISFIQNMGDSPVTKDKAKDGVTPKISRTNKFKRPKPARKFVRSNSSYTDTSDYYSSDNDNDFALHSPTSSPPQTPNIDNKENLSGFDGLMLSNAPSNNALSNDALIHTQNQIKDLEKRNADLEKRLKEAERSYTQTTSQNEDYISIMEDQLKENDAKLEALVRDEKDLRAKDRQNMFTINKLEHDIATYQRQAESARIQASSLQSQLGDVNDEIDSLRDSLRDKDRDVREARSRADKYEHEMGKWENERKGYDDALQRIKTHLDVARKSERVLEVQKTENLGLKETIDRLRGDLSHQLAYNGSGSGGADETGGQLGSVSRNLGKELARQLTEDGEHDNQNPTNARTRHELGEGEIETIVTTRRRKVKPSVEVAVGVGSKEGGTAEHHGLEEAQADAEPAIESPPPYSQGQAGFEYVDDVRKVCSRGVQVSVNSRGVDTQTEVDSQAEINDGSKRADNEKETKGKTIWSKLYAIFKISSRKPNVIPIYSTIVFLCGMIGGAWILPSTTSSVESLRTVSGVDERAMFVAYNTFEGATWFLNTDNRLVHFIQSVVWSGVDTSQLFPA</sequence>
<evidence type="ECO:0000256" key="1">
    <source>
        <dbReference type="ARBA" id="ARBA00004123"/>
    </source>
</evidence>
<dbReference type="GO" id="GO:0046540">
    <property type="term" value="C:U4/U6 x U5 tri-snRNP complex"/>
    <property type="evidence" value="ECO:0007669"/>
    <property type="project" value="TreeGrafter"/>
</dbReference>
<evidence type="ECO:0000256" key="12">
    <source>
        <dbReference type="SAM" id="MobiDB-lite"/>
    </source>
</evidence>
<dbReference type="Proteomes" id="UP000306954">
    <property type="component" value="Unassembled WGS sequence"/>
</dbReference>
<dbReference type="OrthoDB" id="2020720at2759"/>
<feature type="coiled-coil region" evidence="11">
    <location>
        <begin position="369"/>
        <end position="519"/>
    </location>
</feature>
<evidence type="ECO:0000256" key="10">
    <source>
        <dbReference type="ARBA" id="ARBA00041355"/>
    </source>
</evidence>
<comment type="caution">
    <text evidence="15">The sequence shown here is derived from an EMBL/GenBank/DDBJ whole genome shotgun (WGS) entry which is preliminary data.</text>
</comment>
<name>A0A4T0H4U5_WALIC</name>
<feature type="compositionally biased region" description="Polar residues" evidence="12">
    <location>
        <begin position="698"/>
        <end position="711"/>
    </location>
</feature>
<evidence type="ECO:0000313" key="15">
    <source>
        <dbReference type="EMBL" id="TIB08997.1"/>
    </source>
</evidence>
<dbReference type="InterPro" id="IPR010920">
    <property type="entry name" value="LSM_dom_sf"/>
</dbReference>
<dbReference type="InterPro" id="IPR047575">
    <property type="entry name" value="Sm"/>
</dbReference>
<evidence type="ECO:0000259" key="14">
    <source>
        <dbReference type="PROSITE" id="PS52002"/>
    </source>
</evidence>
<comment type="subcellular location">
    <subcellularLocation>
        <location evidence="2">Cytoplasm</location>
    </subcellularLocation>
    <subcellularLocation>
        <location evidence="1">Nucleus</location>
    </subcellularLocation>
</comment>
<evidence type="ECO:0000313" key="16">
    <source>
        <dbReference type="Proteomes" id="UP000306954"/>
    </source>
</evidence>
<proteinExistence type="inferred from homology"/>
<keyword evidence="4" id="KW-0963">Cytoplasm</keyword>
<keyword evidence="5" id="KW-0507">mRNA processing</keyword>
<dbReference type="GO" id="GO:0005682">
    <property type="term" value="C:U5 snRNP"/>
    <property type="evidence" value="ECO:0007669"/>
    <property type="project" value="TreeGrafter"/>
</dbReference>
<dbReference type="EMBL" id="SPOF01000048">
    <property type="protein sequence ID" value="TIB08997.1"/>
    <property type="molecule type" value="Genomic_DNA"/>
</dbReference>
<feature type="compositionally biased region" description="Basic and acidic residues" evidence="12">
    <location>
        <begin position="276"/>
        <end position="285"/>
    </location>
</feature>
<evidence type="ECO:0000256" key="4">
    <source>
        <dbReference type="ARBA" id="ARBA00022490"/>
    </source>
</evidence>
<reference evidence="15 16" key="1">
    <citation type="submission" date="2019-03" db="EMBL/GenBank/DDBJ databases">
        <title>Sequencing 23 genomes of Wallemia ichthyophaga.</title>
        <authorList>
            <person name="Gostincar C."/>
        </authorList>
    </citation>
    <scope>NUCLEOTIDE SEQUENCE [LARGE SCALE GENOMIC DNA]</scope>
    <source>
        <strain evidence="15 16">EXF-8621</strain>
    </source>
</reference>
<evidence type="ECO:0000256" key="7">
    <source>
        <dbReference type="ARBA" id="ARBA00023187"/>
    </source>
</evidence>
<dbReference type="SMART" id="SM00651">
    <property type="entry name" value="Sm"/>
    <property type="match status" value="1"/>
</dbReference>
<dbReference type="PROSITE" id="PS52002">
    <property type="entry name" value="SM"/>
    <property type="match status" value="1"/>
</dbReference>
<keyword evidence="9" id="KW-0687">Ribonucleoprotein</keyword>
<evidence type="ECO:0000256" key="11">
    <source>
        <dbReference type="SAM" id="Coils"/>
    </source>
</evidence>
<feature type="region of interest" description="Disordered" evidence="12">
    <location>
        <begin position="594"/>
        <end position="617"/>
    </location>
</feature>
<keyword evidence="7" id="KW-0508">mRNA splicing</keyword>
<dbReference type="Gene3D" id="1.10.287.1490">
    <property type="match status" value="1"/>
</dbReference>
<dbReference type="GO" id="GO:0071004">
    <property type="term" value="C:U2-type prespliceosome"/>
    <property type="evidence" value="ECO:0007669"/>
    <property type="project" value="TreeGrafter"/>
</dbReference>
<dbReference type="CDD" id="cd01717">
    <property type="entry name" value="Sm_B"/>
    <property type="match status" value="1"/>
</dbReference>
<keyword evidence="8" id="KW-0539">Nucleus</keyword>
<dbReference type="GO" id="GO:0005685">
    <property type="term" value="C:U1 snRNP"/>
    <property type="evidence" value="ECO:0007669"/>
    <property type="project" value="TreeGrafter"/>
</dbReference>
<keyword evidence="13" id="KW-0812">Transmembrane</keyword>
<keyword evidence="13" id="KW-1133">Transmembrane helix</keyword>
<feature type="compositionally biased region" description="Basic and acidic residues" evidence="12">
    <location>
        <begin position="714"/>
        <end position="723"/>
    </location>
</feature>
<dbReference type="GO" id="GO:0071013">
    <property type="term" value="C:catalytic step 2 spliceosome"/>
    <property type="evidence" value="ECO:0007669"/>
    <property type="project" value="TreeGrafter"/>
</dbReference>
<feature type="compositionally biased region" description="Basic residues" evidence="12">
    <location>
        <begin position="291"/>
        <end position="305"/>
    </location>
</feature>
<comment type="similarity">
    <text evidence="3">Belongs to the snRNP SmB/SmN family.</text>
</comment>
<feature type="compositionally biased region" description="Low complexity" evidence="12">
    <location>
        <begin position="307"/>
        <end position="321"/>
    </location>
</feature>
<dbReference type="GO" id="GO:0000398">
    <property type="term" value="P:mRNA splicing, via spliceosome"/>
    <property type="evidence" value="ECO:0007669"/>
    <property type="project" value="TreeGrafter"/>
</dbReference>
<dbReference type="GO" id="GO:0005686">
    <property type="term" value="C:U2 snRNP"/>
    <property type="evidence" value="ECO:0007669"/>
    <property type="project" value="TreeGrafter"/>
</dbReference>
<dbReference type="Gene3D" id="2.30.30.100">
    <property type="match status" value="1"/>
</dbReference>